<dbReference type="Proteomes" id="UP000266426">
    <property type="component" value="Unassembled WGS sequence"/>
</dbReference>
<feature type="region of interest" description="Disordered" evidence="1">
    <location>
        <begin position="186"/>
        <end position="205"/>
    </location>
</feature>
<protein>
    <submittedName>
        <fullName evidence="2">DUF1318 domain-containing protein</fullName>
    </submittedName>
</protein>
<organism evidence="2 3">
    <name type="scientific">Candidatus Auribacter fodinae</name>
    <dbReference type="NCBI Taxonomy" id="2093366"/>
    <lineage>
        <taxon>Bacteria</taxon>
        <taxon>Pseudomonadati</taxon>
        <taxon>Candidatus Auribacterota</taxon>
        <taxon>Candidatus Auribacteria</taxon>
        <taxon>Candidatus Auribacterales</taxon>
        <taxon>Candidatus Auribacteraceae</taxon>
        <taxon>Candidatus Auribacter</taxon>
    </lineage>
</organism>
<proteinExistence type="predicted"/>
<evidence type="ECO:0000313" key="3">
    <source>
        <dbReference type="Proteomes" id="UP000266426"/>
    </source>
</evidence>
<accession>A0A3A4RF54</accession>
<name>A0A3A4RF54_9BACT</name>
<reference evidence="2 3" key="1">
    <citation type="journal article" date="2017" name="ISME J.">
        <title>Energy and carbon metabolisms in a deep terrestrial subsurface fluid microbial community.</title>
        <authorList>
            <person name="Momper L."/>
            <person name="Jungbluth S.P."/>
            <person name="Lee M.D."/>
            <person name="Amend J.P."/>
        </authorList>
    </citation>
    <scope>NUCLEOTIDE SEQUENCE [LARGE SCALE GENOMIC DNA]</scope>
    <source>
        <strain evidence="2">SURF_26</strain>
    </source>
</reference>
<dbReference type="EMBL" id="QZJZ01000017">
    <property type="protein sequence ID" value="RJP61018.1"/>
    <property type="molecule type" value="Genomic_DNA"/>
</dbReference>
<sequence>MKPHTIAMTMLIAGTSLCLYIGCTQHNIKVEQDEPFRVDVNMRIDVYQHTVEHANTIEDLINSGAQPQSFNFFELMDTLLFGSPAYAQSGSIVSRLSEESKTAIANRQNRRAELVSWQQKGIIGENALGFVTLYNKSVGSPTLQQLIQAENADRTIIYNNLAQIEGANPEEIGKVYATQIQQNAPSGTPIEVYDRNSGKNNWQIK</sequence>
<evidence type="ECO:0000313" key="2">
    <source>
        <dbReference type="EMBL" id="RJP61018.1"/>
    </source>
</evidence>
<evidence type="ECO:0000256" key="1">
    <source>
        <dbReference type="SAM" id="MobiDB-lite"/>
    </source>
</evidence>
<gene>
    <name evidence="2" type="ORF">C4541_02810</name>
</gene>
<comment type="caution">
    <text evidence="2">The sequence shown here is derived from an EMBL/GenBank/DDBJ whole genome shotgun (WGS) entry which is preliminary data.</text>
</comment>
<dbReference type="AlphaFoldDB" id="A0A3A4RF54"/>
<dbReference type="InterPro" id="IPR008309">
    <property type="entry name" value="YdbL"/>
</dbReference>
<dbReference type="Pfam" id="PF07027">
    <property type="entry name" value="DUF1318"/>
    <property type="match status" value="1"/>
</dbReference>